<dbReference type="EMBL" id="JAEHOD010000204">
    <property type="protein sequence ID" value="KAG2422632.1"/>
    <property type="molecule type" value="Genomic_DNA"/>
</dbReference>
<dbReference type="AlphaFoldDB" id="A0A835S8C1"/>
<keyword evidence="1" id="KW-0175">Coiled coil</keyword>
<feature type="compositionally biased region" description="Basic residues" evidence="2">
    <location>
        <begin position="627"/>
        <end position="639"/>
    </location>
</feature>
<name>A0A835S8C1_9CHLO</name>
<feature type="region of interest" description="Disordered" evidence="2">
    <location>
        <begin position="1"/>
        <end position="171"/>
    </location>
</feature>
<organism evidence="3 4">
    <name type="scientific">Chlamydomonas schloesseri</name>
    <dbReference type="NCBI Taxonomy" id="2026947"/>
    <lineage>
        <taxon>Eukaryota</taxon>
        <taxon>Viridiplantae</taxon>
        <taxon>Chlorophyta</taxon>
        <taxon>core chlorophytes</taxon>
        <taxon>Chlorophyceae</taxon>
        <taxon>CS clade</taxon>
        <taxon>Chlamydomonadales</taxon>
        <taxon>Chlamydomonadaceae</taxon>
        <taxon>Chlamydomonas</taxon>
    </lineage>
</organism>
<feature type="compositionally biased region" description="Low complexity" evidence="2">
    <location>
        <begin position="127"/>
        <end position="146"/>
    </location>
</feature>
<comment type="caution">
    <text evidence="3">The sequence shown here is derived from an EMBL/GenBank/DDBJ whole genome shotgun (WGS) entry which is preliminary data.</text>
</comment>
<reference evidence="3" key="1">
    <citation type="journal article" date="2020" name="bioRxiv">
        <title>Comparative genomics of Chlamydomonas.</title>
        <authorList>
            <person name="Craig R.J."/>
            <person name="Hasan A.R."/>
            <person name="Ness R.W."/>
            <person name="Keightley P.D."/>
        </authorList>
    </citation>
    <scope>NUCLEOTIDE SEQUENCE</scope>
    <source>
        <strain evidence="3">CCAP 11/173</strain>
    </source>
</reference>
<evidence type="ECO:0000256" key="1">
    <source>
        <dbReference type="SAM" id="Coils"/>
    </source>
</evidence>
<feature type="compositionally biased region" description="Low complexity" evidence="2">
    <location>
        <begin position="1013"/>
        <end position="1028"/>
    </location>
</feature>
<evidence type="ECO:0000256" key="2">
    <source>
        <dbReference type="SAM" id="MobiDB-lite"/>
    </source>
</evidence>
<feature type="region of interest" description="Disordered" evidence="2">
    <location>
        <begin position="612"/>
        <end position="647"/>
    </location>
</feature>
<feature type="compositionally biased region" description="Low complexity" evidence="2">
    <location>
        <begin position="49"/>
        <end position="71"/>
    </location>
</feature>
<feature type="compositionally biased region" description="Low complexity" evidence="2">
    <location>
        <begin position="612"/>
        <end position="626"/>
    </location>
</feature>
<evidence type="ECO:0000313" key="3">
    <source>
        <dbReference type="EMBL" id="KAG2422632.1"/>
    </source>
</evidence>
<evidence type="ECO:0000313" key="4">
    <source>
        <dbReference type="Proteomes" id="UP000613740"/>
    </source>
</evidence>
<protein>
    <submittedName>
        <fullName evidence="3">Uncharacterized protein</fullName>
    </submittedName>
</protein>
<feature type="compositionally biased region" description="Basic and acidic residues" evidence="2">
    <location>
        <begin position="1029"/>
        <end position="1039"/>
    </location>
</feature>
<keyword evidence="4" id="KW-1185">Reference proteome</keyword>
<feature type="coiled-coil region" evidence="1">
    <location>
        <begin position="290"/>
        <end position="325"/>
    </location>
</feature>
<feature type="region of interest" description="Disordered" evidence="2">
    <location>
        <begin position="1013"/>
        <end position="1039"/>
    </location>
</feature>
<gene>
    <name evidence="3" type="ORF">HYH02_015407</name>
</gene>
<proteinExistence type="predicted"/>
<dbReference type="Proteomes" id="UP000613740">
    <property type="component" value="Unassembled WGS sequence"/>
</dbReference>
<feature type="compositionally biased region" description="Low complexity" evidence="2">
    <location>
        <begin position="28"/>
        <end position="38"/>
    </location>
</feature>
<feature type="region of interest" description="Disordered" evidence="2">
    <location>
        <begin position="181"/>
        <end position="200"/>
    </location>
</feature>
<accession>A0A835S8C1</accession>
<sequence length="1193" mass="126912">MGTDKKNPAKAHGNSKASKRAVERRAKQLANQLAATAAKARETSDLVNAAAGSPATTAGTAWATKPTPAGGLHQAAATHPQPRHREAVPAAGVYKSPNETQRKAQRPDAAATAPREARRAQAGLTRATALEDAALPAPEPALTPGQAGAGGDGEREGAAGPTQMGQAGSAAVAGVAGAGAEQQRCAASPHSKRSARESQLHRLNRPQLIVKVLDLEEQLAAQAELAQRVAGETTAALAQHQEQTAQARSLYARADQLCAELLANEQAAFAALAAAEVAADEAAAVNACTVRELELQLAAATARCAGAAERAKVAAEAAVQQLEKENRIRLGITDGCSTRRLRWLRSQDWFRGCTQQVLDCIGDPDANTAAEPAEEPLQYLQTRSDFLPNHAYSARFISGALQHLVCHNLSLTGLAESLRTTPNVLLNQPNPNMTPCPATLRAYLLLAAEAFKEEIMKELACAVAVNVYYDSTKRDGRSWLFVGADFTLLALGQEPEVRSFVFGMRLSDGGTGRALADFLHNLICKEWGVPTEKVVFVTLDSCAANVGVHSGAVVLWSQMAPAATPAAAVEAPVPGGPAAAAPVAAVDAPVPGGPAAAAPAAAVDAPVPGGPAAAAPAAAAEAPSKAKPGKGGRAAKGKAKPADQPAAAHSRAIKFPVHCTNHVLHNALENAIKAAFGRSSTMSRSGSNSDVIFFLERIANLFRTRWSQLNPIVLKVCGGTPFPKPPDPQLTRWDIFCQVARWFMGRYNSVLTVLAEWTKALGNKCPADQVKLFKQLTEPSMLIQTSILAEFATVYSTSAQLWAEDKGGFRAFEIHGFFEQSLSQLAAAYCQPEEHFPLMYGLARTHGIGKEELTRLIQSFVGAYAEYMHQRCLFWWQPPYVFARLGAKQGAPDAARHILHTAFDNGALRPTWKALGLLSNPETLAGVKDLAAGGELKPGSTLHTFLYTYFAPLRISNAVSETALKVLKLPHIRQGQEPMVNAYASLKLGQPFKYYQLTDAHFCRARGRQQAAAAESGSSSSSGVATRRATPEEAARRLVESRQHAHFDCTPELLTAVYAVIAAATEEQPAVDSSASSKSEKEEAVRAVLLQDPSLQQTVQSGRITIAMMRDWLLARKLPKLPTNCPWAKAADAVLAAAQVALVEVEAAAQRKLEQSAQDWAVRAVWKQPQLYRAQLLAQDAAWAAEECGDVDV</sequence>